<dbReference type="PROSITE" id="PS51292">
    <property type="entry name" value="ZF_RING_CH"/>
    <property type="match status" value="1"/>
</dbReference>
<evidence type="ECO:0000256" key="1">
    <source>
        <dbReference type="ARBA" id="ARBA00004141"/>
    </source>
</evidence>
<dbReference type="GO" id="GO:0008270">
    <property type="term" value="F:zinc ion binding"/>
    <property type="evidence" value="ECO:0007669"/>
    <property type="project" value="UniProtKB-KW"/>
</dbReference>
<organism evidence="10 11">
    <name type="scientific">Coccidioides immitis H538.4</name>
    <dbReference type="NCBI Taxonomy" id="396776"/>
    <lineage>
        <taxon>Eukaryota</taxon>
        <taxon>Fungi</taxon>
        <taxon>Dikarya</taxon>
        <taxon>Ascomycota</taxon>
        <taxon>Pezizomycotina</taxon>
        <taxon>Eurotiomycetes</taxon>
        <taxon>Eurotiomycetidae</taxon>
        <taxon>Onygenales</taxon>
        <taxon>Onygenaceae</taxon>
        <taxon>Coccidioides</taxon>
    </lineage>
</organism>
<dbReference type="InterPro" id="IPR013083">
    <property type="entry name" value="Znf_RING/FYVE/PHD"/>
</dbReference>
<evidence type="ECO:0000313" key="10">
    <source>
        <dbReference type="EMBL" id="KMU84983.1"/>
    </source>
</evidence>
<keyword evidence="5" id="KW-0862">Zinc</keyword>
<dbReference type="Proteomes" id="UP000054563">
    <property type="component" value="Unassembled WGS sequence"/>
</dbReference>
<dbReference type="eggNOG" id="KOG3053">
    <property type="taxonomic scope" value="Eukaryota"/>
</dbReference>
<evidence type="ECO:0000256" key="4">
    <source>
        <dbReference type="ARBA" id="ARBA00022771"/>
    </source>
</evidence>
<dbReference type="Gene3D" id="3.30.40.10">
    <property type="entry name" value="Zinc/RING finger domain, C3HC4 (zinc finger)"/>
    <property type="match status" value="1"/>
</dbReference>
<dbReference type="STRING" id="396776.A0A0J8UCK1"/>
<accession>A0A0J8UCK1</accession>
<keyword evidence="3" id="KW-0479">Metal-binding</keyword>
<feature type="region of interest" description="Disordered" evidence="8">
    <location>
        <begin position="398"/>
        <end position="428"/>
    </location>
</feature>
<dbReference type="OrthoDB" id="5817083at2759"/>
<evidence type="ECO:0000256" key="2">
    <source>
        <dbReference type="ARBA" id="ARBA00022692"/>
    </source>
</evidence>
<evidence type="ECO:0000259" key="9">
    <source>
        <dbReference type="PROSITE" id="PS51292"/>
    </source>
</evidence>
<gene>
    <name evidence="10" type="ORF">CIHG_02766</name>
</gene>
<dbReference type="GO" id="GO:0016020">
    <property type="term" value="C:membrane"/>
    <property type="evidence" value="ECO:0007669"/>
    <property type="project" value="UniProtKB-SubCell"/>
</dbReference>
<feature type="compositionally biased region" description="Low complexity" evidence="8">
    <location>
        <begin position="1"/>
        <end position="22"/>
    </location>
</feature>
<keyword evidence="4" id="KW-0863">Zinc-finger</keyword>
<keyword evidence="6" id="KW-1133">Transmembrane helix</keyword>
<reference evidence="11" key="1">
    <citation type="journal article" date="2010" name="Genome Res.">
        <title>Population genomic sequencing of Coccidioides fungi reveals recent hybridization and transposon control.</title>
        <authorList>
            <person name="Neafsey D.E."/>
            <person name="Barker B.M."/>
            <person name="Sharpton T.J."/>
            <person name="Stajich J.E."/>
            <person name="Park D.J."/>
            <person name="Whiston E."/>
            <person name="Hung C.-Y."/>
            <person name="McMahan C."/>
            <person name="White J."/>
            <person name="Sykes S."/>
            <person name="Heiman D."/>
            <person name="Young S."/>
            <person name="Zeng Q."/>
            <person name="Abouelleil A."/>
            <person name="Aftuck L."/>
            <person name="Bessette D."/>
            <person name="Brown A."/>
            <person name="FitzGerald M."/>
            <person name="Lui A."/>
            <person name="Macdonald J.P."/>
            <person name="Priest M."/>
            <person name="Orbach M.J."/>
            <person name="Galgiani J.N."/>
            <person name="Kirkland T.N."/>
            <person name="Cole G.T."/>
            <person name="Birren B.W."/>
            <person name="Henn M.R."/>
            <person name="Taylor J.W."/>
            <person name="Rounsley S.D."/>
        </authorList>
    </citation>
    <scope>NUCLEOTIDE SEQUENCE [LARGE SCALE GENOMIC DNA]</scope>
    <source>
        <strain evidence="11">H538.4</strain>
    </source>
</reference>
<dbReference type="InterPro" id="IPR011016">
    <property type="entry name" value="Znf_RING-CH"/>
</dbReference>
<feature type="domain" description="RING-CH-type" evidence="9">
    <location>
        <begin position="109"/>
        <end position="183"/>
    </location>
</feature>
<evidence type="ECO:0000256" key="7">
    <source>
        <dbReference type="ARBA" id="ARBA00023136"/>
    </source>
</evidence>
<keyword evidence="2" id="KW-0812">Transmembrane</keyword>
<protein>
    <recommendedName>
        <fullName evidence="9">RING-CH-type domain-containing protein</fullName>
    </recommendedName>
</protein>
<feature type="region of interest" description="Disordered" evidence="8">
    <location>
        <begin position="1"/>
        <end position="78"/>
    </location>
</feature>
<dbReference type="Pfam" id="PF12906">
    <property type="entry name" value="RINGv"/>
    <property type="match status" value="1"/>
</dbReference>
<evidence type="ECO:0000313" key="11">
    <source>
        <dbReference type="Proteomes" id="UP000054563"/>
    </source>
</evidence>
<keyword evidence="7" id="KW-0472">Membrane</keyword>
<evidence type="ECO:0000256" key="5">
    <source>
        <dbReference type="ARBA" id="ARBA00022833"/>
    </source>
</evidence>
<dbReference type="AlphaFoldDB" id="A0A0J8UCK1"/>
<evidence type="ECO:0000256" key="6">
    <source>
        <dbReference type="ARBA" id="ARBA00022989"/>
    </source>
</evidence>
<dbReference type="SMART" id="SM00744">
    <property type="entry name" value="RINGv"/>
    <property type="match status" value="1"/>
</dbReference>
<evidence type="ECO:0000256" key="8">
    <source>
        <dbReference type="SAM" id="MobiDB-lite"/>
    </source>
</evidence>
<dbReference type="PANTHER" id="PTHR46283">
    <property type="entry name" value="E3 UBIQUITIN-PROTEIN LIGASE MARCH5"/>
    <property type="match status" value="1"/>
</dbReference>
<evidence type="ECO:0000256" key="3">
    <source>
        <dbReference type="ARBA" id="ARBA00022723"/>
    </source>
</evidence>
<name>A0A0J8UCK1_COCIT</name>
<dbReference type="VEuPathDB" id="FungiDB:CIHG_02766"/>
<sequence>MASFPPQSASSSRARQSSSQESPNEEEEELLDLSPYAEARRARKPERSPEPPLRQSPTAASLADAQKEITANNIKEREKQVDQELLECKRKETAEAEESNISASVTNPPHDEEPKKCWICYTDETEDSPLNAEWRSPCPCALYAHEACLLDWLADLENPKSRRYSGRAAKMHCPQCKSEIVIARPRSLVVDFMRKAEKIAGRLVLPGLLFTMAGTIWAGCCAHGVYSMYLIFGPEEAKRILDSGARQSWNPRLNLGLPVIPLTLIFSRTRYAESLLPAIPVIFFATHRPGEGQLDLDMWPPSASVTFAALPYAKSFYGLLYEKLFGRLERKWIAEVQPRAGEAEEAEEIGHDENHNGHIHHREQIPDNEGEILMEIGLELELGMGDDDHPPLAVQAVRSRVGQPTSLEGKKKQKISKEGPQNPILGRRQTEIIHDTSNIADTVLGALLFPAISAGMGGLLKVTLPKSWTMAPVDKSRAGFLQTKWGRSIVGGCLFVLLKDALVLYCRWKLAQSHRKRRVLNYDRTKKRVVDP</sequence>
<dbReference type="EMBL" id="DS016987">
    <property type="protein sequence ID" value="KMU84983.1"/>
    <property type="molecule type" value="Genomic_DNA"/>
</dbReference>
<feature type="region of interest" description="Disordered" evidence="8">
    <location>
        <begin position="343"/>
        <end position="366"/>
    </location>
</feature>
<comment type="subcellular location">
    <subcellularLocation>
        <location evidence="1">Membrane</location>
        <topology evidence="1">Multi-pass membrane protein</topology>
    </subcellularLocation>
</comment>
<dbReference type="SUPFAM" id="SSF57850">
    <property type="entry name" value="RING/U-box"/>
    <property type="match status" value="1"/>
</dbReference>
<proteinExistence type="predicted"/>